<dbReference type="EMBL" id="UYJE01001944">
    <property type="protein sequence ID" value="VDI06547.1"/>
    <property type="molecule type" value="Genomic_DNA"/>
</dbReference>
<keyword evidence="4 5" id="KW-0472">Membrane</keyword>
<evidence type="ECO:0000256" key="1">
    <source>
        <dbReference type="ARBA" id="ARBA00004370"/>
    </source>
</evidence>
<dbReference type="PANTHER" id="PTHR23241">
    <property type="entry name" value="LATE EMBRYOGENESIS ABUNDANT PLANTS LEA-RELATED"/>
    <property type="match status" value="1"/>
</dbReference>
<keyword evidence="8" id="KW-1185">Reference proteome</keyword>
<evidence type="ECO:0000256" key="4">
    <source>
        <dbReference type="ARBA" id="ARBA00023136"/>
    </source>
</evidence>
<evidence type="ECO:0000256" key="5">
    <source>
        <dbReference type="SAM" id="Phobius"/>
    </source>
</evidence>
<dbReference type="InterPro" id="IPR053009">
    <property type="entry name" value="Xanthocillin_Biosynth-Assoc"/>
</dbReference>
<comment type="caution">
    <text evidence="7">The sequence shown here is derived from an EMBL/GenBank/DDBJ whole genome shotgun (WGS) entry which is preliminary data.</text>
</comment>
<protein>
    <recommendedName>
        <fullName evidence="6">TMEM205-like domain-containing protein</fullName>
    </recommendedName>
</protein>
<dbReference type="InterPro" id="IPR025423">
    <property type="entry name" value="TMEM205-like"/>
</dbReference>
<dbReference type="AlphaFoldDB" id="A0A8B6CKW2"/>
<dbReference type="PANTHER" id="PTHR23241:SF102">
    <property type="entry name" value="LD23009P"/>
    <property type="match status" value="1"/>
</dbReference>
<evidence type="ECO:0000256" key="3">
    <source>
        <dbReference type="ARBA" id="ARBA00022989"/>
    </source>
</evidence>
<reference evidence="7" key="1">
    <citation type="submission" date="2018-11" db="EMBL/GenBank/DDBJ databases">
        <authorList>
            <person name="Alioto T."/>
            <person name="Alioto T."/>
        </authorList>
    </citation>
    <scope>NUCLEOTIDE SEQUENCE</scope>
</reference>
<evidence type="ECO:0000259" key="6">
    <source>
        <dbReference type="Pfam" id="PF13664"/>
    </source>
</evidence>
<evidence type="ECO:0000256" key="2">
    <source>
        <dbReference type="ARBA" id="ARBA00022692"/>
    </source>
</evidence>
<evidence type="ECO:0000313" key="7">
    <source>
        <dbReference type="EMBL" id="VDI06547.1"/>
    </source>
</evidence>
<feature type="transmembrane region" description="Helical" evidence="5">
    <location>
        <begin position="46"/>
        <end position="73"/>
    </location>
</feature>
<feature type="transmembrane region" description="Helical" evidence="5">
    <location>
        <begin position="119"/>
        <end position="137"/>
    </location>
</feature>
<feature type="transmembrane region" description="Helical" evidence="5">
    <location>
        <begin position="12"/>
        <end position="34"/>
    </location>
</feature>
<gene>
    <name evidence="7" type="ORF">MGAL_10B066001</name>
</gene>
<dbReference type="Proteomes" id="UP000596742">
    <property type="component" value="Unassembled WGS sequence"/>
</dbReference>
<dbReference type="Pfam" id="PF13664">
    <property type="entry name" value="DUF4149"/>
    <property type="match status" value="1"/>
</dbReference>
<feature type="transmembrane region" description="Helical" evidence="5">
    <location>
        <begin position="85"/>
        <end position="107"/>
    </location>
</feature>
<feature type="transmembrane region" description="Helical" evidence="5">
    <location>
        <begin position="187"/>
        <end position="205"/>
    </location>
</feature>
<dbReference type="OrthoDB" id="1641132at2759"/>
<accession>A0A8B6CKW2</accession>
<keyword evidence="2 5" id="KW-0812">Transmembrane</keyword>
<proteinExistence type="predicted"/>
<name>A0A8B6CKW2_MYTGA</name>
<sequence length="211" mass="24767">MYITIRMTKVELRVHAIKFVTTALVGLELAWILFPLRAQQQGKWTFWHFFSLAIHYGSQFWMTFIAGMAMFLTLPRFWFGEGQKLLFPMYFALSFVMSSMTLATYIQLHMDSGMEFKEVLSLSMAVFSSLVNSYYLSDRIVETTTKRFGLEKDSGTAYEIGFVDLSKLRENPEYFIADKTFRFYHHLSWLSNMTGFCANTIYLYFLSSHYL</sequence>
<organism evidence="7 8">
    <name type="scientific">Mytilus galloprovincialis</name>
    <name type="common">Mediterranean mussel</name>
    <dbReference type="NCBI Taxonomy" id="29158"/>
    <lineage>
        <taxon>Eukaryota</taxon>
        <taxon>Metazoa</taxon>
        <taxon>Spiralia</taxon>
        <taxon>Lophotrochozoa</taxon>
        <taxon>Mollusca</taxon>
        <taxon>Bivalvia</taxon>
        <taxon>Autobranchia</taxon>
        <taxon>Pteriomorphia</taxon>
        <taxon>Mytilida</taxon>
        <taxon>Mytiloidea</taxon>
        <taxon>Mytilidae</taxon>
        <taxon>Mytilinae</taxon>
        <taxon>Mytilus</taxon>
    </lineage>
</organism>
<feature type="domain" description="TMEM205-like" evidence="6">
    <location>
        <begin position="51"/>
        <end position="147"/>
    </location>
</feature>
<dbReference type="GO" id="GO:0016020">
    <property type="term" value="C:membrane"/>
    <property type="evidence" value="ECO:0007669"/>
    <property type="project" value="UniProtKB-SubCell"/>
</dbReference>
<keyword evidence="3 5" id="KW-1133">Transmembrane helix</keyword>
<evidence type="ECO:0000313" key="8">
    <source>
        <dbReference type="Proteomes" id="UP000596742"/>
    </source>
</evidence>
<comment type="subcellular location">
    <subcellularLocation>
        <location evidence="1">Membrane</location>
    </subcellularLocation>
</comment>